<evidence type="ECO:0000313" key="2">
    <source>
        <dbReference type="Proteomes" id="UP000037035"/>
    </source>
</evidence>
<dbReference type="VEuPathDB" id="FungiDB:VP01_5506g1"/>
<comment type="caution">
    <text evidence="1">The sequence shown here is derived from an EMBL/GenBank/DDBJ whole genome shotgun (WGS) entry which is preliminary data.</text>
</comment>
<dbReference type="Proteomes" id="UP000037035">
    <property type="component" value="Unassembled WGS sequence"/>
</dbReference>
<protein>
    <submittedName>
        <fullName evidence="1">Uncharacterized protein</fullName>
    </submittedName>
</protein>
<keyword evidence="2" id="KW-1185">Reference proteome</keyword>
<dbReference type="EMBL" id="LAVV01010727">
    <property type="protein sequence ID" value="KNZ48657.1"/>
    <property type="molecule type" value="Genomic_DNA"/>
</dbReference>
<proteinExistence type="predicted"/>
<gene>
    <name evidence="1" type="ORF">VP01_5506g1</name>
</gene>
<sequence length="216" mass="24258">MSRPCPCAACFNKFKGNGPHVTQRTILNHLNKEKITPQMPSTSELIQIYSKNPSEVKQESSMTGPGMPDNTCNWTFLSLVLVAYLHVIAGLSIKEANTTLVTIKMILEGFNIDPNTIQQRKIKFPMDIRTAISLLSIEPVIYQTLCCPSCFRLYNLNEHTICQFVNLDTLQRVKCAIPHCLVLMAAPSNNTQLKASKDGYIFSLIKKAQKLSWQPL</sequence>
<organism evidence="1 2">
    <name type="scientific">Puccinia sorghi</name>
    <dbReference type="NCBI Taxonomy" id="27349"/>
    <lineage>
        <taxon>Eukaryota</taxon>
        <taxon>Fungi</taxon>
        <taxon>Dikarya</taxon>
        <taxon>Basidiomycota</taxon>
        <taxon>Pucciniomycotina</taxon>
        <taxon>Pucciniomycetes</taxon>
        <taxon>Pucciniales</taxon>
        <taxon>Pucciniaceae</taxon>
        <taxon>Puccinia</taxon>
    </lineage>
</organism>
<reference evidence="1 2" key="1">
    <citation type="submission" date="2015-08" db="EMBL/GenBank/DDBJ databases">
        <title>Next Generation Sequencing and Analysis of the Genome of Puccinia sorghi L Schw, the Causal Agent of Maize Common Rust.</title>
        <authorList>
            <person name="Rochi L."/>
            <person name="Burguener G."/>
            <person name="Darino M."/>
            <person name="Turjanski A."/>
            <person name="Kreff E."/>
            <person name="Dieguez M.J."/>
            <person name="Sacco F."/>
        </authorList>
    </citation>
    <scope>NUCLEOTIDE SEQUENCE [LARGE SCALE GENOMIC DNA]</scope>
    <source>
        <strain evidence="1 2">RO10H11247</strain>
    </source>
</reference>
<dbReference type="AlphaFoldDB" id="A0A0L6UK41"/>
<accession>A0A0L6UK41</accession>
<dbReference type="OrthoDB" id="2507701at2759"/>
<evidence type="ECO:0000313" key="1">
    <source>
        <dbReference type="EMBL" id="KNZ48657.1"/>
    </source>
</evidence>
<name>A0A0L6UK41_9BASI</name>